<dbReference type="PANTHER" id="PTHR11921:SF29">
    <property type="entry name" value="SUCCINATE DEHYDROGENASE [UBIQUINONE] IRON-SULFUR SUBUNIT, MITOCHONDRIAL"/>
    <property type="match status" value="1"/>
</dbReference>
<gene>
    <name evidence="15" type="primary">sdhB</name>
    <name evidence="15" type="ORF">L0Y14_07695</name>
</gene>
<evidence type="ECO:0000256" key="1">
    <source>
        <dbReference type="ARBA" id="ARBA00001927"/>
    </source>
</evidence>
<dbReference type="GO" id="GO:0046872">
    <property type="term" value="F:metal ion binding"/>
    <property type="evidence" value="ECO:0007669"/>
    <property type="project" value="UniProtKB-KW"/>
</dbReference>
<dbReference type="GO" id="GO:0009055">
    <property type="term" value="F:electron transfer activity"/>
    <property type="evidence" value="ECO:0007669"/>
    <property type="project" value="InterPro"/>
</dbReference>
<dbReference type="NCBIfam" id="TIGR00384">
    <property type="entry name" value="dhsB"/>
    <property type="match status" value="1"/>
</dbReference>
<dbReference type="InterPro" id="IPR012675">
    <property type="entry name" value="Beta-grasp_dom_sf"/>
</dbReference>
<dbReference type="GO" id="GO:0006099">
    <property type="term" value="P:tricarboxylic acid cycle"/>
    <property type="evidence" value="ECO:0007669"/>
    <property type="project" value="UniProtKB-KW"/>
</dbReference>
<dbReference type="SUPFAM" id="SSF54292">
    <property type="entry name" value="2Fe-2S ferredoxin-like"/>
    <property type="match status" value="1"/>
</dbReference>
<comment type="similarity">
    <text evidence="3">Belongs to the succinate dehydrogenase/fumarate reductase iron-sulfur protein family.</text>
</comment>
<evidence type="ECO:0000256" key="9">
    <source>
        <dbReference type="ARBA" id="ARBA00023002"/>
    </source>
</evidence>
<dbReference type="InterPro" id="IPR036010">
    <property type="entry name" value="2Fe-2S_ferredoxin-like_sf"/>
</dbReference>
<evidence type="ECO:0000256" key="8">
    <source>
        <dbReference type="ARBA" id="ARBA00022723"/>
    </source>
</evidence>
<evidence type="ECO:0000256" key="11">
    <source>
        <dbReference type="ARBA" id="ARBA00023014"/>
    </source>
</evidence>
<sequence length="250" mass="27984">MKAPIRLQIERRDNPQSAPYWQGFEIPWRPGHNLVSVLMVIRENPVTTDGQLVEPVVWEHNCMEEVCGACSMLINGTPRQACSALVDELEQPIRLQPLSKFPVVRDLLVDRSRIFDSLKQVKAWVPLDGPYDIHERAPRISPQQWLNSYAYSRCMSCGCCLEACPQYGEQSAFLGPAALVQVQHKNRHPTGRYSKTERLHVIMGDGGLSDCGNAQVCLSVCPKRIPITTAIGELGRDLSRQLLIDLLGKG</sequence>
<keyword evidence="10" id="KW-0408">Iron</keyword>
<evidence type="ECO:0000256" key="12">
    <source>
        <dbReference type="ARBA" id="ARBA00023291"/>
    </source>
</evidence>
<dbReference type="RefSeq" id="WP_005965241.1">
    <property type="nucleotide sequence ID" value="NZ_CP090569.1"/>
</dbReference>
<evidence type="ECO:0000256" key="3">
    <source>
        <dbReference type="ARBA" id="ARBA00009433"/>
    </source>
</evidence>
<dbReference type="InterPro" id="IPR017896">
    <property type="entry name" value="4Fe4S_Fe-S-bd"/>
</dbReference>
<keyword evidence="12" id="KW-0003">3Fe-4S</keyword>
<dbReference type="PROSITE" id="PS00198">
    <property type="entry name" value="4FE4S_FER_1"/>
    <property type="match status" value="1"/>
</dbReference>
<dbReference type="NCBIfam" id="NF006391">
    <property type="entry name" value="PRK08640.1"/>
    <property type="match status" value="1"/>
</dbReference>
<keyword evidence="11" id="KW-0411">Iron-sulfur</keyword>
<dbReference type="EMBL" id="CP090569">
    <property type="protein sequence ID" value="USF89101.1"/>
    <property type="molecule type" value="Genomic_DNA"/>
</dbReference>
<dbReference type="FunFam" id="3.10.20.30:FF:000018">
    <property type="entry name" value="Succinate dehydrogenase iron-sulfur subunit"/>
    <property type="match status" value="1"/>
</dbReference>
<evidence type="ECO:0000256" key="10">
    <source>
        <dbReference type="ARBA" id="ARBA00023004"/>
    </source>
</evidence>
<accession>A0A9J7A212</accession>
<dbReference type="KEGG" id="eps:L0Y14_07695"/>
<keyword evidence="5" id="KW-0004">4Fe-4S</keyword>
<evidence type="ECO:0000256" key="6">
    <source>
        <dbReference type="ARBA" id="ARBA00022532"/>
    </source>
</evidence>
<dbReference type="GO" id="GO:0022904">
    <property type="term" value="P:respiratory electron transport chain"/>
    <property type="evidence" value="ECO:0007669"/>
    <property type="project" value="TreeGrafter"/>
</dbReference>
<dbReference type="InterPro" id="IPR017900">
    <property type="entry name" value="4Fe4S_Fe_S_CS"/>
</dbReference>
<dbReference type="InterPro" id="IPR009051">
    <property type="entry name" value="Helical_ferredxn"/>
</dbReference>
<dbReference type="GO" id="GO:0051537">
    <property type="term" value="F:2 iron, 2 sulfur cluster binding"/>
    <property type="evidence" value="ECO:0007669"/>
    <property type="project" value="UniProtKB-KW"/>
</dbReference>
<dbReference type="InterPro" id="IPR050573">
    <property type="entry name" value="SDH/FRD_Iron-Sulfur"/>
</dbReference>
<evidence type="ECO:0000259" key="14">
    <source>
        <dbReference type="PROSITE" id="PS51379"/>
    </source>
</evidence>
<dbReference type="InterPro" id="IPR004489">
    <property type="entry name" value="Succ_DH/fum_Rdtase_Fe-S"/>
</dbReference>
<name>A0A9J7A212_9GAMM</name>
<evidence type="ECO:0000256" key="2">
    <source>
        <dbReference type="ARBA" id="ARBA00001966"/>
    </source>
</evidence>
<organism evidence="15 16">
    <name type="scientific">Candidatus Endoriftia persephonae</name>
    <dbReference type="NCBI Taxonomy" id="393765"/>
    <lineage>
        <taxon>Bacteria</taxon>
        <taxon>Pseudomonadati</taxon>
        <taxon>Pseudomonadota</taxon>
        <taxon>Gammaproteobacteria</taxon>
        <taxon>Chromatiales</taxon>
        <taxon>Sedimenticolaceae</taxon>
        <taxon>Candidatus Endoriftia</taxon>
    </lineage>
</organism>
<dbReference type="PANTHER" id="PTHR11921">
    <property type="entry name" value="SUCCINATE DEHYDROGENASE IRON-SULFUR PROTEIN"/>
    <property type="match status" value="1"/>
</dbReference>
<keyword evidence="16" id="KW-1185">Reference proteome</keyword>
<dbReference type="PROSITE" id="PS51379">
    <property type="entry name" value="4FE4S_FER_2"/>
    <property type="match status" value="1"/>
</dbReference>
<keyword evidence="9" id="KW-0560">Oxidoreductase</keyword>
<comment type="cofactor">
    <cofactor evidence="13">
        <name>[2Fe-2S] cluster</name>
        <dbReference type="ChEBI" id="CHEBI:190135"/>
    </cofactor>
</comment>
<dbReference type="EC" id="1.3.5.1" evidence="4"/>
<evidence type="ECO:0000256" key="13">
    <source>
        <dbReference type="ARBA" id="ARBA00034078"/>
    </source>
</evidence>
<dbReference type="SUPFAM" id="SSF46548">
    <property type="entry name" value="alpha-helical ferredoxin"/>
    <property type="match status" value="1"/>
</dbReference>
<evidence type="ECO:0000256" key="5">
    <source>
        <dbReference type="ARBA" id="ARBA00022485"/>
    </source>
</evidence>
<comment type="cofactor">
    <cofactor evidence="2">
        <name>[4Fe-4S] cluster</name>
        <dbReference type="ChEBI" id="CHEBI:49883"/>
    </cofactor>
</comment>
<proteinExistence type="inferred from homology"/>
<comment type="cofactor">
    <cofactor evidence="1">
        <name>[3Fe-4S] cluster</name>
        <dbReference type="ChEBI" id="CHEBI:21137"/>
    </cofactor>
</comment>
<evidence type="ECO:0000256" key="7">
    <source>
        <dbReference type="ARBA" id="ARBA00022714"/>
    </source>
</evidence>
<keyword evidence="8" id="KW-0479">Metal-binding</keyword>
<evidence type="ECO:0000313" key="15">
    <source>
        <dbReference type="EMBL" id="USF89101.1"/>
    </source>
</evidence>
<dbReference type="GO" id="GO:0051538">
    <property type="term" value="F:3 iron, 4 sulfur cluster binding"/>
    <property type="evidence" value="ECO:0007669"/>
    <property type="project" value="UniProtKB-KW"/>
</dbReference>
<dbReference type="GO" id="GO:0008177">
    <property type="term" value="F:succinate dehydrogenase (quinone) activity"/>
    <property type="evidence" value="ECO:0007669"/>
    <property type="project" value="UniProtKB-EC"/>
</dbReference>
<dbReference type="Gene3D" id="3.10.20.30">
    <property type="match status" value="1"/>
</dbReference>
<dbReference type="Gene3D" id="1.10.1060.10">
    <property type="entry name" value="Alpha-helical ferredoxin"/>
    <property type="match status" value="1"/>
</dbReference>
<dbReference type="AlphaFoldDB" id="A0A9J7A212"/>
<protein>
    <recommendedName>
        <fullName evidence="4">succinate dehydrogenase</fullName>
        <ecNumber evidence="4">1.3.5.1</ecNumber>
    </recommendedName>
</protein>
<keyword evidence="7" id="KW-0001">2Fe-2S</keyword>
<dbReference type="Pfam" id="PF13183">
    <property type="entry name" value="Fer4_8"/>
    <property type="match status" value="1"/>
</dbReference>
<reference evidence="15" key="1">
    <citation type="journal article" date="2022" name="Mol. Ecol. Resour.">
        <title>The complete and closed genome of the facultative generalist Candidatus Endoriftia persephone from deep-sea hydrothermal vents.</title>
        <authorList>
            <person name="de Oliveira A.L."/>
            <person name="Srivastava A."/>
            <person name="Espada-Hinojosa S."/>
            <person name="Bright M."/>
        </authorList>
    </citation>
    <scope>NUCLEOTIDE SEQUENCE</scope>
    <source>
        <strain evidence="15">Tica-EPR-9o50.N</strain>
    </source>
</reference>
<dbReference type="Proteomes" id="UP001056649">
    <property type="component" value="Chromosome"/>
</dbReference>
<evidence type="ECO:0000313" key="16">
    <source>
        <dbReference type="Proteomes" id="UP001056649"/>
    </source>
</evidence>
<feature type="domain" description="4Fe-4S ferredoxin-type" evidence="14">
    <location>
        <begin position="145"/>
        <end position="166"/>
    </location>
</feature>
<dbReference type="InterPro" id="IPR025192">
    <property type="entry name" value="Succ_DH/fum_Rdtase_N"/>
</dbReference>
<keyword evidence="6" id="KW-0816">Tricarboxylic acid cycle</keyword>
<dbReference type="GO" id="GO:0051539">
    <property type="term" value="F:4 iron, 4 sulfur cluster binding"/>
    <property type="evidence" value="ECO:0007669"/>
    <property type="project" value="UniProtKB-KW"/>
</dbReference>
<evidence type="ECO:0000256" key="4">
    <source>
        <dbReference type="ARBA" id="ARBA00012792"/>
    </source>
</evidence>
<dbReference type="Pfam" id="PF13085">
    <property type="entry name" value="Fer2_3"/>
    <property type="match status" value="1"/>
</dbReference>